<feature type="domain" description="MHC class II beta chain N-terminal" evidence="3">
    <location>
        <begin position="1"/>
        <end position="73"/>
    </location>
</feature>
<dbReference type="InterPro" id="IPR050160">
    <property type="entry name" value="MHC/Immunoglobulin"/>
</dbReference>
<dbReference type="InterPro" id="IPR011162">
    <property type="entry name" value="MHC_I/II-like_Ag-recog"/>
</dbReference>
<evidence type="ECO:0000259" key="3">
    <source>
        <dbReference type="SMART" id="SM00921"/>
    </source>
</evidence>
<dbReference type="PANTHER" id="PTHR19944">
    <property type="entry name" value="MHC CLASS II-RELATED"/>
    <property type="match status" value="1"/>
</dbReference>
<keyword evidence="2" id="KW-0325">Glycoprotein</keyword>
<dbReference type="Pfam" id="PF00969">
    <property type="entry name" value="MHC_II_beta"/>
    <property type="match status" value="1"/>
</dbReference>
<organism evidence="4">
    <name type="scientific">Menura novaehollandiae</name>
    <name type="common">superb lyrebird</name>
    <dbReference type="NCBI Taxonomy" id="47692"/>
    <lineage>
        <taxon>Eukaryota</taxon>
        <taxon>Metazoa</taxon>
        <taxon>Chordata</taxon>
        <taxon>Craniata</taxon>
        <taxon>Vertebrata</taxon>
        <taxon>Euteleostomi</taxon>
        <taxon>Archelosauria</taxon>
        <taxon>Archosauria</taxon>
        <taxon>Dinosauria</taxon>
        <taxon>Saurischia</taxon>
        <taxon>Theropoda</taxon>
        <taxon>Coelurosauria</taxon>
        <taxon>Aves</taxon>
        <taxon>Neognathae</taxon>
        <taxon>Neoaves</taxon>
        <taxon>Telluraves</taxon>
        <taxon>Australaves</taxon>
        <taxon>Passeriformes</taxon>
        <taxon>Menuridae</taxon>
        <taxon>Menura</taxon>
    </lineage>
</organism>
<dbReference type="PANTHER" id="PTHR19944:SF99">
    <property type="entry name" value="HLA CLASS II HISTOCOMPATIBILITY ANTIGEN, DRB1 BETA CHAIN"/>
    <property type="match status" value="1"/>
</dbReference>
<dbReference type="SUPFAM" id="SSF54452">
    <property type="entry name" value="MHC antigen-recognition domain"/>
    <property type="match status" value="1"/>
</dbReference>
<comment type="caution">
    <text evidence="4">The sequence shown here is derived from an EMBL/GenBank/DDBJ whole genome shotgun (WGS) entry which is preliminary data.</text>
</comment>
<dbReference type="GO" id="GO:0019882">
    <property type="term" value="P:antigen processing and presentation"/>
    <property type="evidence" value="ECO:0007669"/>
    <property type="project" value="InterPro"/>
</dbReference>
<feature type="non-terminal residue" evidence="4">
    <location>
        <position position="79"/>
    </location>
</feature>
<dbReference type="GO" id="GO:0042613">
    <property type="term" value="C:MHC class II protein complex"/>
    <property type="evidence" value="ECO:0007669"/>
    <property type="project" value="InterPro"/>
</dbReference>
<evidence type="ECO:0000256" key="2">
    <source>
        <dbReference type="ARBA" id="ARBA00023180"/>
    </source>
</evidence>
<keyword evidence="1" id="KW-1015">Disulfide bond</keyword>
<gene>
    <name evidence="4" type="primary">Hb2l_1</name>
    <name evidence="4" type="ORF">MENNOV_R16243</name>
</gene>
<dbReference type="GO" id="GO:0006955">
    <property type="term" value="P:immune response"/>
    <property type="evidence" value="ECO:0007669"/>
    <property type="project" value="InterPro"/>
</dbReference>
<evidence type="ECO:0000256" key="1">
    <source>
        <dbReference type="ARBA" id="ARBA00023157"/>
    </source>
</evidence>
<dbReference type="Gene3D" id="3.10.320.10">
    <property type="entry name" value="Class II Histocompatibility Antigen, M Beta Chain, Chain B, domain 1"/>
    <property type="match status" value="1"/>
</dbReference>
<dbReference type="AlphaFoldDB" id="A0AA97MXG2"/>
<reference evidence="4" key="1">
    <citation type="submission" date="2022-12" db="EMBL/GenBank/DDBJ databases">
        <title>Bird 10,000 Genomes (B10K) Project - Family phase.</title>
        <authorList>
            <person name="Zhang G."/>
        </authorList>
    </citation>
    <scope>NUCLEOTIDE SEQUENCE</scope>
    <source>
        <strain evidence="4">B10K-CU-030-46</strain>
        <tissue evidence="4">Muscle</tissue>
    </source>
</reference>
<name>A0AA97MXG2_9PASS</name>
<dbReference type="InterPro" id="IPR014745">
    <property type="entry name" value="MHC_II_a/b_N"/>
</dbReference>
<dbReference type="InterPro" id="IPR000353">
    <property type="entry name" value="MHC_II_b_N"/>
</dbReference>
<dbReference type="EMBL" id="VWPS01003260">
    <property type="protein sequence ID" value="NXF00472.1"/>
    <property type="molecule type" value="Genomic_DNA"/>
</dbReference>
<dbReference type="SMART" id="SM00921">
    <property type="entry name" value="MHC_II_beta"/>
    <property type="match status" value="1"/>
</dbReference>
<evidence type="ECO:0000313" key="4">
    <source>
        <dbReference type="EMBL" id="NXF00472.1"/>
    </source>
</evidence>
<accession>A0AA97MXG2</accession>
<keyword evidence="5" id="KW-1185">Reference proteome</keyword>
<sequence length="79" mass="9549">CHFINGTEHVRYVERHSYNREQFVHFDSDAGHYVGDTPFGEIQARYWNSQQEFMEYKQGQVGTFCWHNYDVITPFLVER</sequence>
<protein>
    <submittedName>
        <fullName evidence="4">HB2L protein</fullName>
    </submittedName>
</protein>
<dbReference type="Proteomes" id="UP000521578">
    <property type="component" value="Unassembled WGS sequence"/>
</dbReference>
<evidence type="ECO:0000313" key="5">
    <source>
        <dbReference type="Proteomes" id="UP000521578"/>
    </source>
</evidence>
<feature type="non-terminal residue" evidence="4">
    <location>
        <position position="1"/>
    </location>
</feature>
<proteinExistence type="predicted"/>